<dbReference type="InterPro" id="IPR050709">
    <property type="entry name" value="Biotin_Carboxyl_Carrier/Decarb"/>
</dbReference>
<dbReference type="PANTHER" id="PTHR45266:SF3">
    <property type="entry name" value="OXALOACETATE DECARBOXYLASE ALPHA CHAIN"/>
    <property type="match status" value="1"/>
</dbReference>
<evidence type="ECO:0000259" key="2">
    <source>
        <dbReference type="PROSITE" id="PS50968"/>
    </source>
</evidence>
<dbReference type="FunFam" id="2.40.50.100:FF:000003">
    <property type="entry name" value="Acetyl-CoA carboxylase biotin carboxyl carrier protein"/>
    <property type="match status" value="1"/>
</dbReference>
<dbReference type="SUPFAM" id="SSF51230">
    <property type="entry name" value="Single hybrid motif"/>
    <property type="match status" value="1"/>
</dbReference>
<keyword evidence="1" id="KW-0092">Biotin</keyword>
<reference evidence="3" key="1">
    <citation type="submission" date="2019-08" db="EMBL/GenBank/DDBJ databases">
        <authorList>
            <person name="Kucharzyk K."/>
            <person name="Murdoch R.W."/>
            <person name="Higgins S."/>
            <person name="Loffler F."/>
        </authorList>
    </citation>
    <scope>NUCLEOTIDE SEQUENCE</scope>
</reference>
<organism evidence="3">
    <name type="scientific">bioreactor metagenome</name>
    <dbReference type="NCBI Taxonomy" id="1076179"/>
    <lineage>
        <taxon>unclassified sequences</taxon>
        <taxon>metagenomes</taxon>
        <taxon>ecological metagenomes</taxon>
    </lineage>
</organism>
<dbReference type="EMBL" id="VSSQ01000964">
    <property type="protein sequence ID" value="MPM03564.1"/>
    <property type="molecule type" value="Genomic_DNA"/>
</dbReference>
<evidence type="ECO:0000313" key="3">
    <source>
        <dbReference type="EMBL" id="MPM03564.1"/>
    </source>
</evidence>
<proteinExistence type="predicted"/>
<dbReference type="AlphaFoldDB" id="A0A644WMW8"/>
<dbReference type="Gene3D" id="2.40.50.100">
    <property type="match status" value="1"/>
</dbReference>
<evidence type="ECO:0000256" key="1">
    <source>
        <dbReference type="ARBA" id="ARBA00023267"/>
    </source>
</evidence>
<dbReference type="PANTHER" id="PTHR45266">
    <property type="entry name" value="OXALOACETATE DECARBOXYLASE ALPHA CHAIN"/>
    <property type="match status" value="1"/>
</dbReference>
<comment type="caution">
    <text evidence="3">The sequence shown here is derived from an EMBL/GenBank/DDBJ whole genome shotgun (WGS) entry which is preliminary data.</text>
</comment>
<name>A0A644WMW8_9ZZZZ</name>
<feature type="domain" description="Lipoyl-binding" evidence="2">
    <location>
        <begin position="32"/>
        <end position="107"/>
    </location>
</feature>
<dbReference type="CDD" id="cd06850">
    <property type="entry name" value="biotinyl_domain"/>
    <property type="match status" value="1"/>
</dbReference>
<dbReference type="PROSITE" id="PS50968">
    <property type="entry name" value="BIOTINYL_LIPOYL"/>
    <property type="match status" value="1"/>
</dbReference>
<protein>
    <recommendedName>
        <fullName evidence="2">Lipoyl-binding domain-containing protein</fullName>
    </recommendedName>
</protein>
<dbReference type="Pfam" id="PF00364">
    <property type="entry name" value="Biotin_lipoyl"/>
    <property type="match status" value="1"/>
</dbReference>
<accession>A0A644WMW8</accession>
<sequence length="114" mass="13152">MAKKKNQDLVEFAVTARKYKTLLTNKYKNRKAWIDPNPYEIQSFIPGTIIEISVKEGDVVQEGDPLLILEAMKMRNRIQMPFTAKIKKINVNVGDRIPKDMLMLELEAAEEESE</sequence>
<dbReference type="InterPro" id="IPR011053">
    <property type="entry name" value="Single_hybrid_motif"/>
</dbReference>
<gene>
    <name evidence="3" type="ORF">SDC9_49831</name>
</gene>
<dbReference type="InterPro" id="IPR000089">
    <property type="entry name" value="Biotin_lipoyl"/>
</dbReference>